<feature type="region of interest" description="Disordered" evidence="1">
    <location>
        <begin position="109"/>
        <end position="130"/>
    </location>
</feature>
<organism evidence="2 3">
    <name type="scientific">Colletotrichum godetiae</name>
    <dbReference type="NCBI Taxonomy" id="1209918"/>
    <lineage>
        <taxon>Eukaryota</taxon>
        <taxon>Fungi</taxon>
        <taxon>Dikarya</taxon>
        <taxon>Ascomycota</taxon>
        <taxon>Pezizomycotina</taxon>
        <taxon>Sordariomycetes</taxon>
        <taxon>Hypocreomycetidae</taxon>
        <taxon>Glomerellales</taxon>
        <taxon>Glomerellaceae</taxon>
        <taxon>Colletotrichum</taxon>
        <taxon>Colletotrichum acutatum species complex</taxon>
    </lineage>
</organism>
<dbReference type="Proteomes" id="UP001224890">
    <property type="component" value="Unassembled WGS sequence"/>
</dbReference>
<comment type="caution">
    <text evidence="2">The sequence shown here is derived from an EMBL/GenBank/DDBJ whole genome shotgun (WGS) entry which is preliminary data.</text>
</comment>
<name>A0AAJ0AMD3_9PEZI</name>
<reference evidence="2" key="1">
    <citation type="submission" date="2021-06" db="EMBL/GenBank/DDBJ databases">
        <title>Comparative genomics, transcriptomics and evolutionary studies reveal genomic signatures of adaptation to plant cell wall in hemibiotrophic fungi.</title>
        <authorList>
            <consortium name="DOE Joint Genome Institute"/>
            <person name="Baroncelli R."/>
            <person name="Diaz J.F."/>
            <person name="Benocci T."/>
            <person name="Peng M."/>
            <person name="Battaglia E."/>
            <person name="Haridas S."/>
            <person name="Andreopoulos W."/>
            <person name="Labutti K."/>
            <person name="Pangilinan J."/>
            <person name="Floch G.L."/>
            <person name="Makela M.R."/>
            <person name="Henrissat B."/>
            <person name="Grigoriev I.V."/>
            <person name="Crouch J.A."/>
            <person name="De Vries R.P."/>
            <person name="Sukno S.A."/>
            <person name="Thon M.R."/>
        </authorList>
    </citation>
    <scope>NUCLEOTIDE SEQUENCE</scope>
    <source>
        <strain evidence="2">CBS 193.32</strain>
    </source>
</reference>
<protein>
    <submittedName>
        <fullName evidence="2">Uncharacterized protein</fullName>
    </submittedName>
</protein>
<dbReference type="AlphaFoldDB" id="A0AAJ0AMD3"/>
<keyword evidence="3" id="KW-1185">Reference proteome</keyword>
<evidence type="ECO:0000313" key="2">
    <source>
        <dbReference type="EMBL" id="KAK1676549.1"/>
    </source>
</evidence>
<dbReference type="EMBL" id="JAHMHR010000017">
    <property type="protein sequence ID" value="KAK1676549.1"/>
    <property type="molecule type" value="Genomic_DNA"/>
</dbReference>
<dbReference type="GeneID" id="85456780"/>
<dbReference type="RefSeq" id="XP_060430552.1">
    <property type="nucleotide sequence ID" value="XM_060572254.1"/>
</dbReference>
<sequence length="180" mass="19534">MTSPTVQLGLDWTRPYPPSSRYAVFKSNFQEVGNRQQRCGPRTRAARSPRTWSNNPLARCNTLVGGRPYHSFPRSTKNLERPSIFAFSSCQLTSKSPLLSTSSLSGMTPLQGKYAPKSGSSSPTPPPPSPPLSPIPCVLFGAWYGGVKTSVWIWRLTSLAASFDLQLQGNPGPAGEGIRP</sequence>
<accession>A0AAJ0AMD3</accession>
<evidence type="ECO:0000256" key="1">
    <source>
        <dbReference type="SAM" id="MobiDB-lite"/>
    </source>
</evidence>
<gene>
    <name evidence="2" type="ORF">BDP55DRAFT_631180</name>
</gene>
<proteinExistence type="predicted"/>
<evidence type="ECO:0000313" key="3">
    <source>
        <dbReference type="Proteomes" id="UP001224890"/>
    </source>
</evidence>